<accession>A0A1L9NJB8</accession>
<sequence>MVLIARQILACLIFVVELVTIPRQLQLVYTLRLLAGLKLEHAFFDKAPLEIFSCVVHASVEDVVVCYLRLEGISER</sequence>
<evidence type="ECO:0000313" key="1">
    <source>
        <dbReference type="EMBL" id="OJI89398.1"/>
    </source>
</evidence>
<dbReference type="AlphaFoldDB" id="A0A1L9NJB8"/>
<protein>
    <submittedName>
        <fullName evidence="1">Uncharacterized protein</fullName>
    </submittedName>
</protein>
<reference evidence="2" key="1">
    <citation type="journal article" date="2017" name="Genome Biol.">
        <title>Comparative genomics reveals high biological diversity and specific adaptations in the industrially and medically important fungal genus Aspergillus.</title>
        <authorList>
            <person name="de Vries R.P."/>
            <person name="Riley R."/>
            <person name="Wiebenga A."/>
            <person name="Aguilar-Osorio G."/>
            <person name="Amillis S."/>
            <person name="Uchima C.A."/>
            <person name="Anderluh G."/>
            <person name="Asadollahi M."/>
            <person name="Askin M."/>
            <person name="Barry K."/>
            <person name="Battaglia E."/>
            <person name="Bayram O."/>
            <person name="Benocci T."/>
            <person name="Braus-Stromeyer S.A."/>
            <person name="Caldana C."/>
            <person name="Canovas D."/>
            <person name="Cerqueira G.C."/>
            <person name="Chen F."/>
            <person name="Chen W."/>
            <person name="Choi C."/>
            <person name="Clum A."/>
            <person name="Dos Santos R.A."/>
            <person name="Damasio A.R."/>
            <person name="Diallinas G."/>
            <person name="Emri T."/>
            <person name="Fekete E."/>
            <person name="Flipphi M."/>
            <person name="Freyberg S."/>
            <person name="Gallo A."/>
            <person name="Gournas C."/>
            <person name="Habgood R."/>
            <person name="Hainaut M."/>
            <person name="Harispe M.L."/>
            <person name="Henrissat B."/>
            <person name="Hilden K.S."/>
            <person name="Hope R."/>
            <person name="Hossain A."/>
            <person name="Karabika E."/>
            <person name="Karaffa L."/>
            <person name="Karanyi Z."/>
            <person name="Krasevec N."/>
            <person name="Kuo A."/>
            <person name="Kusch H."/>
            <person name="LaButti K."/>
            <person name="Lagendijk E.L."/>
            <person name="Lapidus A."/>
            <person name="Levasseur A."/>
            <person name="Lindquist E."/>
            <person name="Lipzen A."/>
            <person name="Logrieco A.F."/>
            <person name="MacCabe A."/>
            <person name="Maekelae M.R."/>
            <person name="Malavazi I."/>
            <person name="Melin P."/>
            <person name="Meyer V."/>
            <person name="Mielnichuk N."/>
            <person name="Miskei M."/>
            <person name="Molnar A.P."/>
            <person name="Mule G."/>
            <person name="Ngan C.Y."/>
            <person name="Orejas M."/>
            <person name="Orosz E."/>
            <person name="Ouedraogo J.P."/>
            <person name="Overkamp K.M."/>
            <person name="Park H.-S."/>
            <person name="Perrone G."/>
            <person name="Piumi F."/>
            <person name="Punt P.J."/>
            <person name="Ram A.F."/>
            <person name="Ramon A."/>
            <person name="Rauscher S."/>
            <person name="Record E."/>
            <person name="Riano-Pachon D.M."/>
            <person name="Robert V."/>
            <person name="Roehrig J."/>
            <person name="Ruller R."/>
            <person name="Salamov A."/>
            <person name="Salih N.S."/>
            <person name="Samson R.A."/>
            <person name="Sandor E."/>
            <person name="Sanguinetti M."/>
            <person name="Schuetze T."/>
            <person name="Sepcic K."/>
            <person name="Shelest E."/>
            <person name="Sherlock G."/>
            <person name="Sophianopoulou V."/>
            <person name="Squina F.M."/>
            <person name="Sun H."/>
            <person name="Susca A."/>
            <person name="Todd R.B."/>
            <person name="Tsang A."/>
            <person name="Unkles S.E."/>
            <person name="van de Wiele N."/>
            <person name="van Rossen-Uffink D."/>
            <person name="Oliveira J.V."/>
            <person name="Vesth T.C."/>
            <person name="Visser J."/>
            <person name="Yu J.-H."/>
            <person name="Zhou M."/>
            <person name="Andersen M.R."/>
            <person name="Archer D.B."/>
            <person name="Baker S.E."/>
            <person name="Benoit I."/>
            <person name="Brakhage A.A."/>
            <person name="Braus G.H."/>
            <person name="Fischer R."/>
            <person name="Frisvad J.C."/>
            <person name="Goldman G.H."/>
            <person name="Houbraken J."/>
            <person name="Oakley B."/>
            <person name="Pocsi I."/>
            <person name="Scazzocchio C."/>
            <person name="Seiboth B."/>
            <person name="vanKuyk P.A."/>
            <person name="Wortman J."/>
            <person name="Dyer P.S."/>
            <person name="Grigoriev I.V."/>
        </authorList>
    </citation>
    <scope>NUCLEOTIDE SEQUENCE [LARGE SCALE GENOMIC DNA]</scope>
    <source>
        <strain evidence="2">CBS 134.48</strain>
    </source>
</reference>
<dbReference type="Proteomes" id="UP000184304">
    <property type="component" value="Unassembled WGS sequence"/>
</dbReference>
<name>A0A1L9NJB8_ASPTC</name>
<proteinExistence type="predicted"/>
<dbReference type="VEuPathDB" id="FungiDB:ASPTUDRAFT_321209"/>
<evidence type="ECO:0000313" key="2">
    <source>
        <dbReference type="Proteomes" id="UP000184304"/>
    </source>
</evidence>
<gene>
    <name evidence="1" type="ORF">ASPTUDRAFT_321209</name>
</gene>
<dbReference type="EMBL" id="KV878177">
    <property type="protein sequence ID" value="OJI89398.1"/>
    <property type="molecule type" value="Genomic_DNA"/>
</dbReference>
<keyword evidence="2" id="KW-1185">Reference proteome</keyword>
<organism evidence="1 2">
    <name type="scientific">Aspergillus tubingensis (strain CBS 134.48)</name>
    <dbReference type="NCBI Taxonomy" id="767770"/>
    <lineage>
        <taxon>Eukaryota</taxon>
        <taxon>Fungi</taxon>
        <taxon>Dikarya</taxon>
        <taxon>Ascomycota</taxon>
        <taxon>Pezizomycotina</taxon>
        <taxon>Eurotiomycetes</taxon>
        <taxon>Eurotiomycetidae</taxon>
        <taxon>Eurotiales</taxon>
        <taxon>Aspergillaceae</taxon>
        <taxon>Aspergillus</taxon>
        <taxon>Aspergillus subgen. Circumdati</taxon>
    </lineage>
</organism>